<evidence type="ECO:0000256" key="3">
    <source>
        <dbReference type="ARBA" id="ARBA00006263"/>
    </source>
</evidence>
<gene>
    <name evidence="10" type="primary">cbiB</name>
    <name evidence="9" type="synonym">cobD</name>
    <name evidence="10" type="ordered locus">Pro_1390</name>
</gene>
<dbReference type="eggNOG" id="COG1270">
    <property type="taxonomic scope" value="Bacteria"/>
</dbReference>
<dbReference type="GO" id="GO:0015420">
    <property type="term" value="F:ABC-type vitamin B12 transporter activity"/>
    <property type="evidence" value="ECO:0007669"/>
    <property type="project" value="UniProtKB-UniRule"/>
</dbReference>
<dbReference type="AlphaFoldDB" id="Q7VAR7"/>
<evidence type="ECO:0000256" key="2">
    <source>
        <dbReference type="ARBA" id="ARBA00004953"/>
    </source>
</evidence>
<evidence type="ECO:0000256" key="8">
    <source>
        <dbReference type="ARBA" id="ARBA00023136"/>
    </source>
</evidence>
<keyword evidence="6 9" id="KW-0812">Transmembrane</keyword>
<feature type="transmembrane region" description="Helical" evidence="9">
    <location>
        <begin position="35"/>
        <end position="59"/>
    </location>
</feature>
<evidence type="ECO:0000313" key="10">
    <source>
        <dbReference type="EMBL" id="AAQ00434.1"/>
    </source>
</evidence>
<comment type="pathway">
    <text evidence="2 9">Cofactor biosynthesis; adenosylcobalamin biosynthesis.</text>
</comment>
<evidence type="ECO:0000256" key="5">
    <source>
        <dbReference type="ARBA" id="ARBA00022573"/>
    </source>
</evidence>
<dbReference type="EnsemblBacteria" id="AAQ00434">
    <property type="protein sequence ID" value="AAQ00434"/>
    <property type="gene ID" value="Pro_1390"/>
</dbReference>
<feature type="transmembrane region" description="Helical" evidence="9">
    <location>
        <begin position="71"/>
        <end position="89"/>
    </location>
</feature>
<sequence length="322" mass="36017">MIGDPKFIPHPVEIMGCLIKFLREKVESSVHKGRLFFRFGGTLITFSVISLSALCGWIIEQLLFTSFFPIPQALSYLIVIFALASSLAAKSLKRSVLEIINSLNNDLFKDNLELAQEKLSHIVGRDVDKLDRNEILRATAESASENAVDGIFAPLFWMLIGIISWNISTTFPGPLAFAWFFKATSTIDSMLGYKVGNLRWIGESGARLDDILTFLPCRLVLISLPLISNNWMKLFYIIRKAWSEGSKDISPNSGISEAIFAHCAQVQMGGINTYNKHSIEKPILAKNAPIANIQNIKKILNLSLRLEILWIIILISLHLLLS</sequence>
<keyword evidence="4 9" id="KW-1003">Cell membrane</keyword>
<keyword evidence="8 9" id="KW-0472">Membrane</keyword>
<keyword evidence="5 9" id="KW-0169">Cobalamin biosynthesis</keyword>
<organism evidence="10 11">
    <name type="scientific">Prochlorococcus marinus (strain SARG / CCMP1375 / SS120)</name>
    <dbReference type="NCBI Taxonomy" id="167539"/>
    <lineage>
        <taxon>Bacteria</taxon>
        <taxon>Bacillati</taxon>
        <taxon>Cyanobacteriota</taxon>
        <taxon>Cyanophyceae</taxon>
        <taxon>Synechococcales</taxon>
        <taxon>Prochlorococcaceae</taxon>
        <taxon>Prochlorococcus</taxon>
    </lineage>
</organism>
<feature type="transmembrane region" description="Helical" evidence="9">
    <location>
        <begin position="302"/>
        <end position="321"/>
    </location>
</feature>
<dbReference type="UniPathway" id="UPA00148"/>
<comment type="similarity">
    <text evidence="3 9">Belongs to the CobD/CbiB family.</text>
</comment>
<dbReference type="Pfam" id="PF03186">
    <property type="entry name" value="CobD_Cbib"/>
    <property type="match status" value="1"/>
</dbReference>
<protein>
    <recommendedName>
        <fullName evidence="9">Cobalamin biosynthesis protein CobD</fullName>
    </recommendedName>
</protein>
<dbReference type="PANTHER" id="PTHR34308">
    <property type="entry name" value="COBALAMIN BIOSYNTHESIS PROTEIN CBIB"/>
    <property type="match status" value="1"/>
</dbReference>
<reference evidence="10 11" key="1">
    <citation type="journal article" date="2003" name="Proc. Natl. Acad. Sci. U.S.A.">
        <title>Genome sequence of the cyanobacterium Prochlorococcus marinus SS120, a nearly minimal oxyphototrophic genome.</title>
        <authorList>
            <person name="Dufresne A."/>
            <person name="Salanoubat M."/>
            <person name="Partensky F."/>
            <person name="Artiguenave F."/>
            <person name="Axmann I.M."/>
            <person name="Barbe V."/>
            <person name="Duprat S."/>
            <person name="Galperin M.Y."/>
            <person name="Koonin E.V."/>
            <person name="Le Gall F."/>
            <person name="Makarova K.S."/>
            <person name="Ostrowski M."/>
            <person name="Oztas S."/>
            <person name="Robert C."/>
            <person name="Rogozin I.B."/>
            <person name="Scanlan D.J."/>
            <person name="Tandeau de Marsac N."/>
            <person name="Weissenbach J."/>
            <person name="Wincker P."/>
            <person name="Wolf Y.I."/>
            <person name="Hess W.R."/>
        </authorList>
    </citation>
    <scope>NUCLEOTIDE SEQUENCE [LARGE SCALE GENOMIC DNA]</scope>
    <source>
        <strain evidence="11">SARG / CCMP1375 / SS120</strain>
    </source>
</reference>
<dbReference type="KEGG" id="pma:Pro_1390"/>
<evidence type="ECO:0000313" key="11">
    <source>
        <dbReference type="Proteomes" id="UP000001420"/>
    </source>
</evidence>
<proteinExistence type="inferred from homology"/>
<dbReference type="HOGENOM" id="CLU_054212_0_0_3"/>
<keyword evidence="11" id="KW-1185">Reference proteome</keyword>
<dbReference type="PATRIC" id="fig|167539.5.peg.1457"/>
<evidence type="ECO:0000256" key="1">
    <source>
        <dbReference type="ARBA" id="ARBA00004651"/>
    </source>
</evidence>
<dbReference type="GO" id="GO:0048472">
    <property type="term" value="F:threonine-phosphate decarboxylase activity"/>
    <property type="evidence" value="ECO:0007669"/>
    <property type="project" value="InterPro"/>
</dbReference>
<evidence type="ECO:0000256" key="9">
    <source>
        <dbReference type="HAMAP-Rule" id="MF_00024"/>
    </source>
</evidence>
<evidence type="ECO:0000256" key="7">
    <source>
        <dbReference type="ARBA" id="ARBA00022989"/>
    </source>
</evidence>
<keyword evidence="7 9" id="KW-1133">Transmembrane helix</keyword>
<comment type="function">
    <text evidence="9">Converts cobyric acid to cobinamide by the addition of aminopropanol on the F carboxylic group.</text>
</comment>
<accession>Q7VAR7</accession>
<evidence type="ECO:0000256" key="4">
    <source>
        <dbReference type="ARBA" id="ARBA00022475"/>
    </source>
</evidence>
<dbReference type="Proteomes" id="UP000001420">
    <property type="component" value="Chromosome"/>
</dbReference>
<dbReference type="InterPro" id="IPR004485">
    <property type="entry name" value="Cobalamin_biosynth_CobD/CbiB"/>
</dbReference>
<dbReference type="NCBIfam" id="TIGR00380">
    <property type="entry name" value="cobal_cbiB"/>
    <property type="match status" value="1"/>
</dbReference>
<dbReference type="OrthoDB" id="9811967at2"/>
<dbReference type="GO" id="GO:0005886">
    <property type="term" value="C:plasma membrane"/>
    <property type="evidence" value="ECO:0007669"/>
    <property type="project" value="UniProtKB-SubCell"/>
</dbReference>
<name>Q7VAR7_PROMA</name>
<dbReference type="STRING" id="167539.Pro_1390"/>
<feature type="transmembrane region" description="Helical" evidence="9">
    <location>
        <begin position="155"/>
        <end position="181"/>
    </location>
</feature>
<dbReference type="GO" id="GO:0009236">
    <property type="term" value="P:cobalamin biosynthetic process"/>
    <property type="evidence" value="ECO:0007669"/>
    <property type="project" value="UniProtKB-UniRule"/>
</dbReference>
<dbReference type="PANTHER" id="PTHR34308:SF1">
    <property type="entry name" value="COBALAMIN BIOSYNTHESIS PROTEIN CBIB"/>
    <property type="match status" value="1"/>
</dbReference>
<dbReference type="EMBL" id="AE017126">
    <property type="protein sequence ID" value="AAQ00434.1"/>
    <property type="molecule type" value="Genomic_DNA"/>
</dbReference>
<comment type="subcellular location">
    <subcellularLocation>
        <location evidence="1 9">Cell membrane</location>
        <topology evidence="1 9">Multi-pass membrane protein</topology>
    </subcellularLocation>
</comment>
<evidence type="ECO:0000256" key="6">
    <source>
        <dbReference type="ARBA" id="ARBA00022692"/>
    </source>
</evidence>
<dbReference type="HAMAP" id="MF_00024">
    <property type="entry name" value="CobD_CbiB"/>
    <property type="match status" value="1"/>
</dbReference>
<comment type="caution">
    <text evidence="9">Lacks conserved residue(s) required for the propagation of feature annotation.</text>
</comment>